<comment type="similarity">
    <text evidence="1">Belongs to the peptidase S10 family.</text>
</comment>
<dbReference type="EMBL" id="JADFTS010000002">
    <property type="protein sequence ID" value="KAF9619076.1"/>
    <property type="molecule type" value="Genomic_DNA"/>
</dbReference>
<name>A0A835MCU7_9MAGN</name>
<dbReference type="Proteomes" id="UP000631114">
    <property type="component" value="Unassembled WGS sequence"/>
</dbReference>
<dbReference type="Gene3D" id="3.40.50.1820">
    <property type="entry name" value="alpha/beta hydrolase"/>
    <property type="match status" value="1"/>
</dbReference>
<dbReference type="OrthoDB" id="443318at2759"/>
<evidence type="ECO:0000256" key="1">
    <source>
        <dbReference type="ARBA" id="ARBA00009431"/>
    </source>
</evidence>
<organism evidence="2 3">
    <name type="scientific">Coptis chinensis</name>
    <dbReference type="NCBI Taxonomy" id="261450"/>
    <lineage>
        <taxon>Eukaryota</taxon>
        <taxon>Viridiplantae</taxon>
        <taxon>Streptophyta</taxon>
        <taxon>Embryophyta</taxon>
        <taxon>Tracheophyta</taxon>
        <taxon>Spermatophyta</taxon>
        <taxon>Magnoliopsida</taxon>
        <taxon>Ranunculales</taxon>
        <taxon>Ranunculaceae</taxon>
        <taxon>Coptidoideae</taxon>
        <taxon>Coptis</taxon>
    </lineage>
</organism>
<dbReference type="InterPro" id="IPR029058">
    <property type="entry name" value="AB_hydrolase_fold"/>
</dbReference>
<dbReference type="InterPro" id="IPR001563">
    <property type="entry name" value="Peptidase_S10"/>
</dbReference>
<evidence type="ECO:0000313" key="2">
    <source>
        <dbReference type="EMBL" id="KAF9619076.1"/>
    </source>
</evidence>
<evidence type="ECO:0000313" key="3">
    <source>
        <dbReference type="Proteomes" id="UP000631114"/>
    </source>
</evidence>
<accession>A0A835MCU7</accession>
<dbReference type="GO" id="GO:0006508">
    <property type="term" value="P:proteolysis"/>
    <property type="evidence" value="ECO:0007669"/>
    <property type="project" value="InterPro"/>
</dbReference>
<reference evidence="2 3" key="1">
    <citation type="submission" date="2020-10" db="EMBL/GenBank/DDBJ databases">
        <title>The Coptis chinensis genome and diversification of protoberbering-type alkaloids.</title>
        <authorList>
            <person name="Wang B."/>
            <person name="Shu S."/>
            <person name="Song C."/>
            <person name="Liu Y."/>
        </authorList>
    </citation>
    <scope>NUCLEOTIDE SEQUENCE [LARGE SCALE GENOMIC DNA]</scope>
    <source>
        <strain evidence="2">HL-2020</strain>
        <tissue evidence="2">Leaf</tissue>
    </source>
</reference>
<comment type="caution">
    <text evidence="2">The sequence shown here is derived from an EMBL/GenBank/DDBJ whole genome shotgun (WGS) entry which is preliminary data.</text>
</comment>
<keyword evidence="3" id="KW-1185">Reference proteome</keyword>
<proteinExistence type="inferred from homology"/>
<dbReference type="AlphaFoldDB" id="A0A835MCU7"/>
<dbReference type="GO" id="GO:0004185">
    <property type="term" value="F:serine-type carboxypeptidase activity"/>
    <property type="evidence" value="ECO:0007669"/>
    <property type="project" value="InterPro"/>
</dbReference>
<dbReference type="Pfam" id="PF00450">
    <property type="entry name" value="Peptidase_S10"/>
    <property type="match status" value="1"/>
</dbReference>
<protein>
    <submittedName>
        <fullName evidence="2">Uncharacterized protein</fullName>
    </submittedName>
</protein>
<sequence>MVGNAVIDDYNDYVGTFESWWTHGLISDATFKTLNIHCDLEVSKTRSMNAIRLSTWQIFEQGNIDP</sequence>
<gene>
    <name evidence="2" type="ORF">IFM89_005090</name>
</gene>